<feature type="chain" id="PRO_5009264253" evidence="1">
    <location>
        <begin position="23"/>
        <end position="65"/>
    </location>
</feature>
<keyword evidence="1" id="KW-0732">Signal</keyword>
<dbReference type="EMBL" id="LT629774">
    <property type="protein sequence ID" value="SDS94160.1"/>
    <property type="molecule type" value="Genomic_DNA"/>
</dbReference>
<protein>
    <submittedName>
        <fullName evidence="2">Uncharacterized protein</fullName>
    </submittedName>
</protein>
<sequence>MSFTTKMLVISLVVFCTGNDQAQMDYGIKDGFNATFFKVEETSFGDTTDTTPYKVPKAMAGIAVL</sequence>
<gene>
    <name evidence="2" type="ORF">SAMN04489797_2815</name>
</gene>
<dbReference type="STRING" id="1249933.SAMN04489797_2815"/>
<keyword evidence="3" id="KW-1185">Reference proteome</keyword>
<dbReference type="AlphaFoldDB" id="A0A1H1WBX5"/>
<evidence type="ECO:0000313" key="3">
    <source>
        <dbReference type="Proteomes" id="UP000198963"/>
    </source>
</evidence>
<evidence type="ECO:0000313" key="2">
    <source>
        <dbReference type="EMBL" id="SDS94160.1"/>
    </source>
</evidence>
<organism evidence="2 3">
    <name type="scientific">Winogradskyella sediminis</name>
    <dbReference type="NCBI Taxonomy" id="1382466"/>
    <lineage>
        <taxon>Bacteria</taxon>
        <taxon>Pseudomonadati</taxon>
        <taxon>Bacteroidota</taxon>
        <taxon>Flavobacteriia</taxon>
        <taxon>Flavobacteriales</taxon>
        <taxon>Flavobacteriaceae</taxon>
        <taxon>Winogradskyella</taxon>
    </lineage>
</organism>
<dbReference type="RefSeq" id="WP_092447281.1">
    <property type="nucleotide sequence ID" value="NZ_LT629774.1"/>
</dbReference>
<feature type="signal peptide" evidence="1">
    <location>
        <begin position="1"/>
        <end position="22"/>
    </location>
</feature>
<reference evidence="2 3" key="1">
    <citation type="submission" date="2016-10" db="EMBL/GenBank/DDBJ databases">
        <authorList>
            <person name="Varghese N."/>
            <person name="Submissions S."/>
        </authorList>
    </citation>
    <scope>NUCLEOTIDE SEQUENCE [LARGE SCALE GENOMIC DNA]</scope>
    <source>
        <strain evidence="2 3">RHA_55</strain>
    </source>
</reference>
<dbReference type="Proteomes" id="UP000198963">
    <property type="component" value="Chromosome I"/>
</dbReference>
<accession>A0A1H1WBX5</accession>
<proteinExistence type="predicted"/>
<name>A0A1H1WBX5_9FLAO</name>
<evidence type="ECO:0000256" key="1">
    <source>
        <dbReference type="SAM" id="SignalP"/>
    </source>
</evidence>